<keyword evidence="15" id="KW-1185">Reference proteome</keyword>
<dbReference type="Pfam" id="PF13894">
    <property type="entry name" value="zf-C2H2_4"/>
    <property type="match status" value="1"/>
</dbReference>
<dbReference type="GO" id="GO:0000981">
    <property type="term" value="F:DNA-binding transcription factor activity, RNA polymerase II-specific"/>
    <property type="evidence" value="ECO:0007669"/>
    <property type="project" value="TreeGrafter"/>
</dbReference>
<gene>
    <name evidence="14" type="ORF">PHAECO_LOCUS1537</name>
</gene>
<evidence type="ECO:0000256" key="10">
    <source>
        <dbReference type="PROSITE-ProRule" id="PRU00042"/>
    </source>
</evidence>
<dbReference type="PROSITE" id="PS51915">
    <property type="entry name" value="ZAD"/>
    <property type="match status" value="1"/>
</dbReference>
<keyword evidence="6 11" id="KW-0862">Zinc</keyword>
<dbReference type="FunFam" id="3.30.160.60:FF:000193">
    <property type="entry name" value="Zinc finger protein 300"/>
    <property type="match status" value="1"/>
</dbReference>
<evidence type="ECO:0000256" key="3">
    <source>
        <dbReference type="ARBA" id="ARBA00022723"/>
    </source>
</evidence>
<evidence type="ECO:0000313" key="15">
    <source>
        <dbReference type="Proteomes" id="UP001153737"/>
    </source>
</evidence>
<dbReference type="PROSITE" id="PS50157">
    <property type="entry name" value="ZINC_FINGER_C2H2_2"/>
    <property type="match status" value="9"/>
</dbReference>
<dbReference type="FunFam" id="3.30.160.60:FF:000100">
    <property type="entry name" value="Zinc finger 45-like"/>
    <property type="match status" value="1"/>
</dbReference>
<feature type="domain" description="C2H2-type" evidence="12">
    <location>
        <begin position="232"/>
        <end position="259"/>
    </location>
</feature>
<feature type="domain" description="C2H2-type" evidence="12">
    <location>
        <begin position="373"/>
        <end position="400"/>
    </location>
</feature>
<keyword evidence="8" id="KW-0804">Transcription</keyword>
<dbReference type="InterPro" id="IPR013087">
    <property type="entry name" value="Znf_C2H2_type"/>
</dbReference>
<keyword evidence="4" id="KW-0677">Repeat</keyword>
<evidence type="ECO:0000256" key="8">
    <source>
        <dbReference type="ARBA" id="ARBA00023163"/>
    </source>
</evidence>
<feature type="binding site" evidence="11">
    <location>
        <position position="68"/>
    </location>
    <ligand>
        <name>Zn(2+)</name>
        <dbReference type="ChEBI" id="CHEBI:29105"/>
    </ligand>
</feature>
<keyword evidence="3 11" id="KW-0479">Metal-binding</keyword>
<feature type="binding site" evidence="11">
    <location>
        <position position="65"/>
    </location>
    <ligand>
        <name>Zn(2+)</name>
        <dbReference type="ChEBI" id="CHEBI:29105"/>
    </ligand>
</feature>
<dbReference type="PANTHER" id="PTHR24409:SF295">
    <property type="entry name" value="AZ2-RELATED"/>
    <property type="match status" value="1"/>
</dbReference>
<comment type="subcellular location">
    <subcellularLocation>
        <location evidence="1">Nucleus</location>
    </subcellularLocation>
</comment>
<reference evidence="14" key="2">
    <citation type="submission" date="2022-10" db="EMBL/GenBank/DDBJ databases">
        <authorList>
            <consortium name="ENA_rothamsted_submissions"/>
            <consortium name="culmorum"/>
            <person name="King R."/>
        </authorList>
    </citation>
    <scope>NUCLEOTIDE SEQUENCE</scope>
</reference>
<feature type="binding site" evidence="11">
    <location>
        <position position="24"/>
    </location>
    <ligand>
        <name>Zn(2+)</name>
        <dbReference type="ChEBI" id="CHEBI:29105"/>
    </ligand>
</feature>
<dbReference type="FunFam" id="3.30.160.60:FF:000688">
    <property type="entry name" value="zinc finger protein 197 isoform X1"/>
    <property type="match status" value="1"/>
</dbReference>
<feature type="domain" description="C2H2-type" evidence="12">
    <location>
        <begin position="344"/>
        <end position="372"/>
    </location>
</feature>
<dbReference type="Pfam" id="PF07776">
    <property type="entry name" value="zf-AD"/>
    <property type="match status" value="1"/>
</dbReference>
<feature type="domain" description="C2H2-type" evidence="12">
    <location>
        <begin position="260"/>
        <end position="287"/>
    </location>
</feature>
<organism evidence="14 15">
    <name type="scientific">Phaedon cochleariae</name>
    <name type="common">Mustard beetle</name>
    <dbReference type="NCBI Taxonomy" id="80249"/>
    <lineage>
        <taxon>Eukaryota</taxon>
        <taxon>Metazoa</taxon>
        <taxon>Ecdysozoa</taxon>
        <taxon>Arthropoda</taxon>
        <taxon>Hexapoda</taxon>
        <taxon>Insecta</taxon>
        <taxon>Pterygota</taxon>
        <taxon>Neoptera</taxon>
        <taxon>Endopterygota</taxon>
        <taxon>Coleoptera</taxon>
        <taxon>Polyphaga</taxon>
        <taxon>Cucujiformia</taxon>
        <taxon>Chrysomeloidea</taxon>
        <taxon>Chrysomelidae</taxon>
        <taxon>Chrysomelinae</taxon>
        <taxon>Chrysomelini</taxon>
        <taxon>Phaedon</taxon>
    </lineage>
</organism>
<evidence type="ECO:0000256" key="6">
    <source>
        <dbReference type="ARBA" id="ARBA00022833"/>
    </source>
</evidence>
<feature type="domain" description="C2H2-type" evidence="12">
    <location>
        <begin position="288"/>
        <end position="315"/>
    </location>
</feature>
<dbReference type="PROSITE" id="PS00028">
    <property type="entry name" value="ZINC_FINGER_C2H2_1"/>
    <property type="match status" value="8"/>
</dbReference>
<dbReference type="GO" id="GO:0005634">
    <property type="term" value="C:nucleus"/>
    <property type="evidence" value="ECO:0007669"/>
    <property type="project" value="UniProtKB-SubCell"/>
</dbReference>
<feature type="domain" description="C2H2-type" evidence="12">
    <location>
        <begin position="434"/>
        <end position="456"/>
    </location>
</feature>
<dbReference type="SMART" id="SM00868">
    <property type="entry name" value="zf-AD"/>
    <property type="match status" value="1"/>
</dbReference>
<dbReference type="Pfam" id="PF12874">
    <property type="entry name" value="zf-met"/>
    <property type="match status" value="1"/>
</dbReference>
<evidence type="ECO:0008006" key="16">
    <source>
        <dbReference type="Google" id="ProtNLM"/>
    </source>
</evidence>
<dbReference type="SMART" id="SM00355">
    <property type="entry name" value="ZnF_C2H2"/>
    <property type="match status" value="10"/>
</dbReference>
<evidence type="ECO:0000256" key="5">
    <source>
        <dbReference type="ARBA" id="ARBA00022771"/>
    </source>
</evidence>
<dbReference type="GO" id="GO:0048598">
    <property type="term" value="P:embryonic morphogenesis"/>
    <property type="evidence" value="ECO:0007669"/>
    <property type="project" value="UniProtKB-ARBA"/>
</dbReference>
<dbReference type="FunFam" id="3.30.160.60:FF:000873">
    <property type="entry name" value="Zinc finger protein 841"/>
    <property type="match status" value="1"/>
</dbReference>
<dbReference type="SUPFAM" id="SSF57716">
    <property type="entry name" value="Glucocorticoid receptor-like (DNA-binding domain)"/>
    <property type="match status" value="1"/>
</dbReference>
<dbReference type="FunFam" id="3.30.160.60:FF:000624">
    <property type="entry name" value="zinc finger protein 697"/>
    <property type="match status" value="1"/>
</dbReference>
<evidence type="ECO:0000259" key="13">
    <source>
        <dbReference type="PROSITE" id="PS51915"/>
    </source>
</evidence>
<dbReference type="AlphaFoldDB" id="A0A9P0D8Q8"/>
<proteinExistence type="inferred from homology"/>
<dbReference type="OrthoDB" id="7734462at2759"/>
<dbReference type="Gene3D" id="3.40.1800.20">
    <property type="match status" value="1"/>
</dbReference>
<sequence length="531" mass="61387">MSGTILYKTNLLKLISDKKFDQMCRICISGKGHLRNIHCTRIPKMMESCACIEVSDEDGLPPKICVSCFHLITKFYSFKKKMEYTDKILRQVLNDKLKQSDILNVALNEAEINQNVDDRDGDELSEEDIPLAQRLIIRKTIESNTKQIEQNLIFPSDGPPPLVPLAPLKKLAPIDEQPVQPLPIDTPPLVPIKTSLPNIENLEYNCSTCQQKFTDVTMFKNHKLTTCQDNALQCSICKKEFKDPKKLIGHLKGHMVSKDYACKICGLQYPNPSTVQIHIRTHTGERPFRCKICNKGFMRAAGVQGHMRIHQDVKPYQCQDCGRGFKVASNLRRHKRLHTGELPYQCKTCQKSFSQWGNLQLHVRTFHTNDRPYLCNECGKSFVNSTRLNRHMWVHSGFKPYVCRVCMKSYTNYNDLKNHERCHTGKNPEEFKKHACDLCGKRFYQRCRLASHKKSHEKVYYACQFCDRQFSSDGLLRRHLASKHDVPYVNIIENEGNNDLHFMGCEQFEVAEIMLKGELEQANDEQLRLPY</sequence>
<dbReference type="InterPro" id="IPR012934">
    <property type="entry name" value="Znf_AD"/>
</dbReference>
<feature type="domain" description="ZAD" evidence="13">
    <location>
        <begin position="22"/>
        <end position="92"/>
    </location>
</feature>
<evidence type="ECO:0000256" key="9">
    <source>
        <dbReference type="ARBA" id="ARBA00023242"/>
    </source>
</evidence>
<dbReference type="GO" id="GO:0030674">
    <property type="term" value="F:protein-macromolecule adaptor activity"/>
    <property type="evidence" value="ECO:0007669"/>
    <property type="project" value="UniProtKB-ARBA"/>
</dbReference>
<dbReference type="GO" id="GO:0000977">
    <property type="term" value="F:RNA polymerase II transcription regulatory region sequence-specific DNA binding"/>
    <property type="evidence" value="ECO:0007669"/>
    <property type="project" value="TreeGrafter"/>
</dbReference>
<accession>A0A9P0D8Q8</accession>
<dbReference type="Gene3D" id="3.30.160.60">
    <property type="entry name" value="Classic Zinc Finger"/>
    <property type="match status" value="8"/>
</dbReference>
<name>A0A9P0D8Q8_PHACE</name>
<dbReference type="FunFam" id="3.30.160.60:FF:000446">
    <property type="entry name" value="Zinc finger protein"/>
    <property type="match status" value="1"/>
</dbReference>
<feature type="domain" description="C2H2-type" evidence="12">
    <location>
        <begin position="401"/>
        <end position="428"/>
    </location>
</feature>
<keyword evidence="9" id="KW-0539">Nucleus</keyword>
<evidence type="ECO:0000259" key="12">
    <source>
        <dbReference type="PROSITE" id="PS50157"/>
    </source>
</evidence>
<dbReference type="SUPFAM" id="SSF57667">
    <property type="entry name" value="beta-beta-alpha zinc fingers"/>
    <property type="match status" value="5"/>
</dbReference>
<evidence type="ECO:0000313" key="14">
    <source>
        <dbReference type="EMBL" id="CAH1117395.1"/>
    </source>
</evidence>
<protein>
    <recommendedName>
        <fullName evidence="16">Zinc finger protein</fullName>
    </recommendedName>
</protein>
<dbReference type="InterPro" id="IPR036236">
    <property type="entry name" value="Znf_C2H2_sf"/>
</dbReference>
<keyword evidence="7" id="KW-0805">Transcription regulation</keyword>
<dbReference type="Pfam" id="PF00096">
    <property type="entry name" value="zf-C2H2"/>
    <property type="match status" value="5"/>
</dbReference>
<dbReference type="Proteomes" id="UP001153737">
    <property type="component" value="Chromosome 10"/>
</dbReference>
<feature type="domain" description="C2H2-type" evidence="12">
    <location>
        <begin position="461"/>
        <end position="484"/>
    </location>
</feature>
<reference evidence="14" key="1">
    <citation type="submission" date="2022-01" db="EMBL/GenBank/DDBJ databases">
        <authorList>
            <person name="King R."/>
        </authorList>
    </citation>
    <scope>NUCLEOTIDE SEQUENCE</scope>
</reference>
<keyword evidence="5 10" id="KW-0863">Zinc-finger</keyword>
<feature type="binding site" evidence="11">
    <location>
        <position position="27"/>
    </location>
    <ligand>
        <name>Zn(2+)</name>
        <dbReference type="ChEBI" id="CHEBI:29105"/>
    </ligand>
</feature>
<evidence type="ECO:0000256" key="2">
    <source>
        <dbReference type="ARBA" id="ARBA00006991"/>
    </source>
</evidence>
<evidence type="ECO:0000256" key="7">
    <source>
        <dbReference type="ARBA" id="ARBA00023015"/>
    </source>
</evidence>
<evidence type="ECO:0000256" key="11">
    <source>
        <dbReference type="PROSITE-ProRule" id="PRU01263"/>
    </source>
</evidence>
<evidence type="ECO:0000256" key="1">
    <source>
        <dbReference type="ARBA" id="ARBA00004123"/>
    </source>
</evidence>
<dbReference type="GO" id="GO:0008270">
    <property type="term" value="F:zinc ion binding"/>
    <property type="evidence" value="ECO:0007669"/>
    <property type="project" value="UniProtKB-UniRule"/>
</dbReference>
<dbReference type="PANTHER" id="PTHR24409">
    <property type="entry name" value="ZINC FINGER PROTEIN 142"/>
    <property type="match status" value="1"/>
</dbReference>
<evidence type="ECO:0000256" key="4">
    <source>
        <dbReference type="ARBA" id="ARBA00022737"/>
    </source>
</evidence>
<dbReference type="EMBL" id="OU896716">
    <property type="protein sequence ID" value="CAH1117395.1"/>
    <property type="molecule type" value="Genomic_DNA"/>
</dbReference>
<comment type="similarity">
    <text evidence="2">Belongs to the krueppel C2H2-type zinc-finger protein family.</text>
</comment>
<feature type="domain" description="C2H2-type" evidence="12">
    <location>
        <begin position="316"/>
        <end position="343"/>
    </location>
</feature>